<reference evidence="2" key="1">
    <citation type="submission" date="2023-07" db="EMBL/GenBank/DDBJ databases">
        <title>draft genome sequence of fig (Ficus carica).</title>
        <authorList>
            <person name="Takahashi T."/>
            <person name="Nishimura K."/>
        </authorList>
    </citation>
    <scope>NUCLEOTIDE SEQUENCE</scope>
</reference>
<proteinExistence type="predicted"/>
<feature type="region of interest" description="Disordered" evidence="1">
    <location>
        <begin position="481"/>
        <end position="600"/>
    </location>
</feature>
<evidence type="ECO:0000313" key="2">
    <source>
        <dbReference type="EMBL" id="GMN39599.1"/>
    </source>
</evidence>
<protein>
    <recommendedName>
        <fullName evidence="4">START domain-containing protein</fullName>
    </recommendedName>
</protein>
<feature type="compositionally biased region" description="Basic and acidic residues" evidence="1">
    <location>
        <begin position="588"/>
        <end position="598"/>
    </location>
</feature>
<dbReference type="EMBL" id="BTGU01000009">
    <property type="protein sequence ID" value="GMN39599.1"/>
    <property type="molecule type" value="Genomic_DNA"/>
</dbReference>
<dbReference type="Gene3D" id="3.30.530.20">
    <property type="match status" value="1"/>
</dbReference>
<feature type="compositionally biased region" description="Basic and acidic residues" evidence="1">
    <location>
        <begin position="330"/>
        <end position="373"/>
    </location>
</feature>
<dbReference type="Proteomes" id="UP001187192">
    <property type="component" value="Unassembled WGS sequence"/>
</dbReference>
<organism evidence="2 3">
    <name type="scientific">Ficus carica</name>
    <name type="common">Common fig</name>
    <dbReference type="NCBI Taxonomy" id="3494"/>
    <lineage>
        <taxon>Eukaryota</taxon>
        <taxon>Viridiplantae</taxon>
        <taxon>Streptophyta</taxon>
        <taxon>Embryophyta</taxon>
        <taxon>Tracheophyta</taxon>
        <taxon>Spermatophyta</taxon>
        <taxon>Magnoliopsida</taxon>
        <taxon>eudicotyledons</taxon>
        <taxon>Gunneridae</taxon>
        <taxon>Pentapetalae</taxon>
        <taxon>rosids</taxon>
        <taxon>fabids</taxon>
        <taxon>Rosales</taxon>
        <taxon>Moraceae</taxon>
        <taxon>Ficeae</taxon>
        <taxon>Ficus</taxon>
    </lineage>
</organism>
<evidence type="ECO:0008006" key="4">
    <source>
        <dbReference type="Google" id="ProtNLM"/>
    </source>
</evidence>
<feature type="compositionally biased region" description="Basic and acidic residues" evidence="1">
    <location>
        <begin position="481"/>
        <end position="515"/>
    </location>
</feature>
<feature type="compositionally biased region" description="Polar residues" evidence="1">
    <location>
        <begin position="565"/>
        <end position="576"/>
    </location>
</feature>
<accession>A0AA87ZM31</accession>
<dbReference type="InterPro" id="IPR023393">
    <property type="entry name" value="START-like_dom_sf"/>
</dbReference>
<sequence>MGKKQKITQYRERLDRTLASPKLTNLESLKELVKNQVQQSSGQETEGCSEMVIEKRTAEVWNFLDMLRSASTNDSGELKTHETATQPEWKLKQDTEEFRVMYREGPQGTPFHMLLVEGYVDGPLDVCLCISWESALYKKWWPQSTIPTFKILSCNCLQKVRIGEQISLVRMKVSWPLSTREAVVHYFLFEYLEDDLLVVLLNTISDTGSINRSTHGFTNEAIPEANDVVRIDVVGGFALQKVTQDRSYFRTIANMDVKLDFVPPSLINFIARQLIGNGFKLYQKAVSSTFKTDEDFSKALRDSLYTRIHKALYSAKQSIGILAEKERKSDSSNLHIEHETSNNLDDLEKEHKRDPEEKKLKSDSTNLVEEHEVTNNSDELETTVQKVNCNYHAIESLLKDTRVTGRTALCEIEEIQSEESKHFEDKILVEKVAERSPVCGKRNISSEVEQALGTLEKVISMVREYGFNTKIESFIGIGRERTPDEDNAVKDSKSLEDDRVCSDHEARVEVEKEVSGKTSSKKSVKNQSSVDNSRQGGSNSFSKEVNHNRIAPASPEQKLLVPPCDTNTDPIDSSSAKDGPTQIPISDHITRNNKEPNGVHKNNLIGGKNFSKQKSLWLCCFGSISQ</sequence>
<evidence type="ECO:0000256" key="1">
    <source>
        <dbReference type="SAM" id="MobiDB-lite"/>
    </source>
</evidence>
<dbReference type="PANTHER" id="PTHR34560:SF1">
    <property type="entry name" value="START DOMAIN-CONTAINING PROTEIN"/>
    <property type="match status" value="1"/>
</dbReference>
<evidence type="ECO:0000313" key="3">
    <source>
        <dbReference type="Proteomes" id="UP001187192"/>
    </source>
</evidence>
<dbReference type="PANTHER" id="PTHR34560">
    <property type="entry name" value="POLYKETIDE CYCLASE/DEHYDRASE/LIPID TRANSPORT SUPERFAMILY PROTEIN"/>
    <property type="match status" value="1"/>
</dbReference>
<feature type="compositionally biased region" description="Polar residues" evidence="1">
    <location>
        <begin position="534"/>
        <end position="543"/>
    </location>
</feature>
<keyword evidence="3" id="KW-1185">Reference proteome</keyword>
<gene>
    <name evidence="2" type="ORF">TIFTF001_008821</name>
</gene>
<comment type="caution">
    <text evidence="2">The sequence shown here is derived from an EMBL/GenBank/DDBJ whole genome shotgun (WGS) entry which is preliminary data.</text>
</comment>
<dbReference type="SUPFAM" id="SSF55961">
    <property type="entry name" value="Bet v1-like"/>
    <property type="match status" value="1"/>
</dbReference>
<name>A0AA87ZM31_FICCA</name>
<dbReference type="AlphaFoldDB" id="A0AA87ZM31"/>
<feature type="region of interest" description="Disordered" evidence="1">
    <location>
        <begin position="330"/>
        <end position="379"/>
    </location>
</feature>